<dbReference type="Proteomes" id="UP000886501">
    <property type="component" value="Unassembled WGS sequence"/>
</dbReference>
<gene>
    <name evidence="1" type="ORF">BDM02DRAFT_3124630</name>
</gene>
<evidence type="ECO:0000313" key="2">
    <source>
        <dbReference type="Proteomes" id="UP000886501"/>
    </source>
</evidence>
<keyword evidence="2" id="KW-1185">Reference proteome</keyword>
<dbReference type="EMBL" id="MU118516">
    <property type="protein sequence ID" value="KAF9642353.1"/>
    <property type="molecule type" value="Genomic_DNA"/>
</dbReference>
<evidence type="ECO:0000313" key="1">
    <source>
        <dbReference type="EMBL" id="KAF9642353.1"/>
    </source>
</evidence>
<protein>
    <submittedName>
        <fullName evidence="1">Uncharacterized protein</fullName>
    </submittedName>
</protein>
<organism evidence="1 2">
    <name type="scientific">Thelephora ganbajun</name>
    <name type="common">Ganba fungus</name>
    <dbReference type="NCBI Taxonomy" id="370292"/>
    <lineage>
        <taxon>Eukaryota</taxon>
        <taxon>Fungi</taxon>
        <taxon>Dikarya</taxon>
        <taxon>Basidiomycota</taxon>
        <taxon>Agaricomycotina</taxon>
        <taxon>Agaricomycetes</taxon>
        <taxon>Thelephorales</taxon>
        <taxon>Thelephoraceae</taxon>
        <taxon>Thelephora</taxon>
    </lineage>
</organism>
<comment type="caution">
    <text evidence="1">The sequence shown here is derived from an EMBL/GenBank/DDBJ whole genome shotgun (WGS) entry which is preliminary data.</text>
</comment>
<accession>A0ACB6YZ47</accession>
<proteinExistence type="predicted"/>
<sequence>MTVKADVVRNGDASNAGNGASSSDTENFLFLQCLHRMLPPSAKMTTATQIVPFAGSNGHLLQDMSEFAKVLN</sequence>
<name>A0ACB6YZ47_THEGA</name>
<reference evidence="1" key="1">
    <citation type="submission" date="2019-10" db="EMBL/GenBank/DDBJ databases">
        <authorList>
            <consortium name="DOE Joint Genome Institute"/>
            <person name="Kuo A."/>
            <person name="Miyauchi S."/>
            <person name="Kiss E."/>
            <person name="Drula E."/>
            <person name="Kohler A."/>
            <person name="Sanchez-Garcia M."/>
            <person name="Andreopoulos B."/>
            <person name="Barry K.W."/>
            <person name="Bonito G."/>
            <person name="Buee M."/>
            <person name="Carver A."/>
            <person name="Chen C."/>
            <person name="Cichocki N."/>
            <person name="Clum A."/>
            <person name="Culley D."/>
            <person name="Crous P.W."/>
            <person name="Fauchery L."/>
            <person name="Girlanda M."/>
            <person name="Hayes R."/>
            <person name="Keri Z."/>
            <person name="Labutti K."/>
            <person name="Lipzen A."/>
            <person name="Lombard V."/>
            <person name="Magnuson J."/>
            <person name="Maillard F."/>
            <person name="Morin E."/>
            <person name="Murat C."/>
            <person name="Nolan M."/>
            <person name="Ohm R."/>
            <person name="Pangilinan J."/>
            <person name="Pereira M."/>
            <person name="Perotto S."/>
            <person name="Peter M."/>
            <person name="Riley R."/>
            <person name="Sitrit Y."/>
            <person name="Stielow B."/>
            <person name="Szollosi G."/>
            <person name="Zifcakova L."/>
            <person name="Stursova M."/>
            <person name="Spatafora J.W."/>
            <person name="Tedersoo L."/>
            <person name="Vaario L.-M."/>
            <person name="Yamada A."/>
            <person name="Yan M."/>
            <person name="Wang P."/>
            <person name="Xu J."/>
            <person name="Bruns T."/>
            <person name="Baldrian P."/>
            <person name="Vilgalys R."/>
            <person name="Henrissat B."/>
            <person name="Grigoriev I.V."/>
            <person name="Hibbett D."/>
            <person name="Nagy L.G."/>
            <person name="Martin F.M."/>
        </authorList>
    </citation>
    <scope>NUCLEOTIDE SEQUENCE</scope>
    <source>
        <strain evidence="1">P2</strain>
    </source>
</reference>
<reference evidence="1" key="2">
    <citation type="journal article" date="2020" name="Nat. Commun.">
        <title>Large-scale genome sequencing of mycorrhizal fungi provides insights into the early evolution of symbiotic traits.</title>
        <authorList>
            <person name="Miyauchi S."/>
            <person name="Kiss E."/>
            <person name="Kuo A."/>
            <person name="Drula E."/>
            <person name="Kohler A."/>
            <person name="Sanchez-Garcia M."/>
            <person name="Morin E."/>
            <person name="Andreopoulos B."/>
            <person name="Barry K.W."/>
            <person name="Bonito G."/>
            <person name="Buee M."/>
            <person name="Carver A."/>
            <person name="Chen C."/>
            <person name="Cichocki N."/>
            <person name="Clum A."/>
            <person name="Culley D."/>
            <person name="Crous P.W."/>
            <person name="Fauchery L."/>
            <person name="Girlanda M."/>
            <person name="Hayes R.D."/>
            <person name="Keri Z."/>
            <person name="LaButti K."/>
            <person name="Lipzen A."/>
            <person name="Lombard V."/>
            <person name="Magnuson J."/>
            <person name="Maillard F."/>
            <person name="Murat C."/>
            <person name="Nolan M."/>
            <person name="Ohm R.A."/>
            <person name="Pangilinan J."/>
            <person name="Pereira M.F."/>
            <person name="Perotto S."/>
            <person name="Peter M."/>
            <person name="Pfister S."/>
            <person name="Riley R."/>
            <person name="Sitrit Y."/>
            <person name="Stielow J.B."/>
            <person name="Szollosi G."/>
            <person name="Zifcakova L."/>
            <person name="Stursova M."/>
            <person name="Spatafora J.W."/>
            <person name="Tedersoo L."/>
            <person name="Vaario L.M."/>
            <person name="Yamada A."/>
            <person name="Yan M."/>
            <person name="Wang P."/>
            <person name="Xu J."/>
            <person name="Bruns T."/>
            <person name="Baldrian P."/>
            <person name="Vilgalys R."/>
            <person name="Dunand C."/>
            <person name="Henrissat B."/>
            <person name="Grigoriev I.V."/>
            <person name="Hibbett D."/>
            <person name="Nagy L.G."/>
            <person name="Martin F.M."/>
        </authorList>
    </citation>
    <scope>NUCLEOTIDE SEQUENCE</scope>
    <source>
        <strain evidence="1">P2</strain>
    </source>
</reference>